<feature type="compositionally biased region" description="Polar residues" evidence="1">
    <location>
        <begin position="99"/>
        <end position="109"/>
    </location>
</feature>
<feature type="region of interest" description="Disordered" evidence="1">
    <location>
        <begin position="90"/>
        <end position="109"/>
    </location>
</feature>
<dbReference type="EMBL" id="HBUE01137597">
    <property type="protein sequence ID" value="CAG6499298.1"/>
    <property type="molecule type" value="Transcribed_RNA"/>
</dbReference>
<dbReference type="EMBL" id="HBUE01137598">
    <property type="protein sequence ID" value="CAG6499299.1"/>
    <property type="molecule type" value="Transcribed_RNA"/>
</dbReference>
<name>A0A8D8CT58_CULPI</name>
<sequence>MLMVLGLTANSSAVEATAVVIPHSVISGIFSLSFCSALAPFFSTSTPCIHFRAVIDWKPIVARITPTMNTFISKSFIPLFSKKSLKLRNTETPFPANGRITSDPSSTPS</sequence>
<dbReference type="AlphaFoldDB" id="A0A8D8CT58"/>
<protein>
    <submittedName>
        <fullName evidence="2">(northern house mosquito) hypothetical protein</fullName>
    </submittedName>
</protein>
<organism evidence="2">
    <name type="scientific">Culex pipiens</name>
    <name type="common">House mosquito</name>
    <dbReference type="NCBI Taxonomy" id="7175"/>
    <lineage>
        <taxon>Eukaryota</taxon>
        <taxon>Metazoa</taxon>
        <taxon>Ecdysozoa</taxon>
        <taxon>Arthropoda</taxon>
        <taxon>Hexapoda</taxon>
        <taxon>Insecta</taxon>
        <taxon>Pterygota</taxon>
        <taxon>Neoptera</taxon>
        <taxon>Endopterygota</taxon>
        <taxon>Diptera</taxon>
        <taxon>Nematocera</taxon>
        <taxon>Culicoidea</taxon>
        <taxon>Culicidae</taxon>
        <taxon>Culicinae</taxon>
        <taxon>Culicini</taxon>
        <taxon>Culex</taxon>
        <taxon>Culex</taxon>
    </lineage>
</organism>
<reference evidence="2" key="1">
    <citation type="submission" date="2021-05" db="EMBL/GenBank/DDBJ databases">
        <authorList>
            <person name="Alioto T."/>
            <person name="Alioto T."/>
            <person name="Gomez Garrido J."/>
        </authorList>
    </citation>
    <scope>NUCLEOTIDE SEQUENCE</scope>
</reference>
<evidence type="ECO:0000256" key="1">
    <source>
        <dbReference type="SAM" id="MobiDB-lite"/>
    </source>
</evidence>
<evidence type="ECO:0000313" key="2">
    <source>
        <dbReference type="EMBL" id="CAG6499298.1"/>
    </source>
</evidence>
<proteinExistence type="predicted"/>
<accession>A0A8D8CT58</accession>